<protein>
    <submittedName>
        <fullName evidence="1">Uncharacterized protein</fullName>
    </submittedName>
</protein>
<organism evidence="1 2">
    <name type="scientific">Penicillium capsulatum</name>
    <dbReference type="NCBI Taxonomy" id="69766"/>
    <lineage>
        <taxon>Eukaryota</taxon>
        <taxon>Fungi</taxon>
        <taxon>Dikarya</taxon>
        <taxon>Ascomycota</taxon>
        <taxon>Pezizomycotina</taxon>
        <taxon>Eurotiomycetes</taxon>
        <taxon>Eurotiomycetidae</taxon>
        <taxon>Eurotiales</taxon>
        <taxon>Aspergillaceae</taxon>
        <taxon>Penicillium</taxon>
    </lineage>
</organism>
<dbReference type="EMBL" id="JAPQKO010000008">
    <property type="protein sequence ID" value="KAJ5151691.1"/>
    <property type="molecule type" value="Genomic_DNA"/>
</dbReference>
<reference evidence="1" key="2">
    <citation type="journal article" date="2023" name="IMA Fungus">
        <title>Comparative genomic study of the Penicillium genus elucidates a diverse pangenome and 15 lateral gene transfer events.</title>
        <authorList>
            <person name="Petersen C."/>
            <person name="Sorensen T."/>
            <person name="Nielsen M.R."/>
            <person name="Sondergaard T.E."/>
            <person name="Sorensen J.L."/>
            <person name="Fitzpatrick D.A."/>
            <person name="Frisvad J.C."/>
            <person name="Nielsen K.L."/>
        </authorList>
    </citation>
    <scope>NUCLEOTIDE SEQUENCE</scope>
    <source>
        <strain evidence="1">IBT 21917</strain>
    </source>
</reference>
<gene>
    <name evidence="1" type="ORF">N7492_009986</name>
</gene>
<evidence type="ECO:0000313" key="2">
    <source>
        <dbReference type="Proteomes" id="UP001146351"/>
    </source>
</evidence>
<dbReference type="AlphaFoldDB" id="A0A9W9HLJ6"/>
<name>A0A9W9HLJ6_9EURO</name>
<proteinExistence type="predicted"/>
<evidence type="ECO:0000313" key="1">
    <source>
        <dbReference type="EMBL" id="KAJ5151691.1"/>
    </source>
</evidence>
<accession>A0A9W9HLJ6</accession>
<sequence length="66" mass="7453">MARMLAKSPNEPDCIRNINPDHRDGLVDRVVGLEDRVKRCETLEAATNNSTLQMEQVLKEIAALVY</sequence>
<reference evidence="1" key="1">
    <citation type="submission" date="2022-11" db="EMBL/GenBank/DDBJ databases">
        <authorList>
            <person name="Petersen C."/>
        </authorList>
    </citation>
    <scope>NUCLEOTIDE SEQUENCE</scope>
    <source>
        <strain evidence="1">IBT 21917</strain>
    </source>
</reference>
<keyword evidence="2" id="KW-1185">Reference proteome</keyword>
<dbReference type="Proteomes" id="UP001146351">
    <property type="component" value="Unassembled WGS sequence"/>
</dbReference>
<comment type="caution">
    <text evidence="1">The sequence shown here is derived from an EMBL/GenBank/DDBJ whole genome shotgun (WGS) entry which is preliminary data.</text>
</comment>